<protein>
    <submittedName>
        <fullName evidence="3">Uncharacterized protein</fullName>
    </submittedName>
</protein>
<feature type="compositionally biased region" description="Basic and acidic residues" evidence="1">
    <location>
        <begin position="1"/>
        <end position="26"/>
    </location>
</feature>
<dbReference type="InterPro" id="IPR045512">
    <property type="entry name" value="DUF6480"/>
</dbReference>
<comment type="caution">
    <text evidence="3">The sequence shown here is derived from an EMBL/GenBank/DDBJ whole genome shotgun (WGS) entry which is preliminary data.</text>
</comment>
<keyword evidence="2" id="KW-0472">Membrane</keyword>
<keyword evidence="2" id="KW-1133">Transmembrane helix</keyword>
<keyword evidence="4" id="KW-1185">Reference proteome</keyword>
<evidence type="ECO:0000313" key="3">
    <source>
        <dbReference type="EMBL" id="MBM7416738.1"/>
    </source>
</evidence>
<dbReference type="EMBL" id="JAFBBK010000001">
    <property type="protein sequence ID" value="MBM7416738.1"/>
    <property type="molecule type" value="Genomic_DNA"/>
</dbReference>
<sequence>MSTSHDGNDGHTGDETARDATREDHPMSGQNPDPAETAGLEPGGSIVPGDTPPDSTSAAGPNHEPPQRTRTPAIVFLVAVGVVVVLIVLGVVGRIAGLV</sequence>
<name>A0ABS2KXT8_9NOCA</name>
<feature type="region of interest" description="Disordered" evidence="1">
    <location>
        <begin position="1"/>
        <end position="68"/>
    </location>
</feature>
<accession>A0ABS2KXT8</accession>
<dbReference type="Pfam" id="PF20088">
    <property type="entry name" value="DUF6480"/>
    <property type="match status" value="1"/>
</dbReference>
<gene>
    <name evidence="3" type="ORF">JOE42_003471</name>
</gene>
<evidence type="ECO:0000313" key="4">
    <source>
        <dbReference type="Proteomes" id="UP000703038"/>
    </source>
</evidence>
<proteinExistence type="predicted"/>
<dbReference type="Proteomes" id="UP000703038">
    <property type="component" value="Unassembled WGS sequence"/>
</dbReference>
<organism evidence="3 4">
    <name type="scientific">Rhodococcoides corynebacterioides</name>
    <dbReference type="NCBI Taxonomy" id="53972"/>
    <lineage>
        <taxon>Bacteria</taxon>
        <taxon>Bacillati</taxon>
        <taxon>Actinomycetota</taxon>
        <taxon>Actinomycetes</taxon>
        <taxon>Mycobacteriales</taxon>
        <taxon>Nocardiaceae</taxon>
        <taxon>Rhodococcoides</taxon>
    </lineage>
</organism>
<feature type="transmembrane region" description="Helical" evidence="2">
    <location>
        <begin position="73"/>
        <end position="96"/>
    </location>
</feature>
<dbReference type="RefSeq" id="WP_231476342.1">
    <property type="nucleotide sequence ID" value="NZ_JAFBBK010000001.1"/>
</dbReference>
<keyword evidence="2" id="KW-0812">Transmembrane</keyword>
<evidence type="ECO:0000256" key="2">
    <source>
        <dbReference type="SAM" id="Phobius"/>
    </source>
</evidence>
<reference evidence="3 4" key="1">
    <citation type="submission" date="2021-01" db="EMBL/GenBank/DDBJ databases">
        <title>Genomics of switchgrass bacterial isolates.</title>
        <authorList>
            <person name="Shade A."/>
        </authorList>
    </citation>
    <scope>NUCLEOTIDE SEQUENCE [LARGE SCALE GENOMIC DNA]</scope>
    <source>
        <strain evidence="3 4">PvP111</strain>
    </source>
</reference>
<evidence type="ECO:0000256" key="1">
    <source>
        <dbReference type="SAM" id="MobiDB-lite"/>
    </source>
</evidence>